<evidence type="ECO:0000256" key="3">
    <source>
        <dbReference type="ARBA" id="ARBA00022454"/>
    </source>
</evidence>
<dbReference type="GeneID" id="26905322"/>
<dbReference type="RefSeq" id="XP_015658438.1">
    <property type="nucleotide sequence ID" value="XM_015802922.1"/>
</dbReference>
<accession>A0A0M9G114</accession>
<feature type="region of interest" description="Disordered" evidence="6">
    <location>
        <begin position="118"/>
        <end position="152"/>
    </location>
</feature>
<keyword evidence="5" id="KW-0469">Meiosis</keyword>
<proteinExistence type="predicted"/>
<dbReference type="Gene3D" id="3.30.900.10">
    <property type="entry name" value="HORMA domain"/>
    <property type="match status" value="1"/>
</dbReference>
<evidence type="ECO:0000256" key="6">
    <source>
        <dbReference type="SAM" id="MobiDB-lite"/>
    </source>
</evidence>
<evidence type="ECO:0000256" key="5">
    <source>
        <dbReference type="ARBA" id="ARBA00023254"/>
    </source>
</evidence>
<dbReference type="PROSITE" id="PS50815">
    <property type="entry name" value="HORMA"/>
    <property type="match status" value="1"/>
</dbReference>
<dbReference type="InterPro" id="IPR036570">
    <property type="entry name" value="HORMA_dom_sf"/>
</dbReference>
<dbReference type="InterPro" id="IPR003511">
    <property type="entry name" value="HORMA_dom"/>
</dbReference>
<dbReference type="GO" id="GO:0005694">
    <property type="term" value="C:chromosome"/>
    <property type="evidence" value="ECO:0007669"/>
    <property type="project" value="UniProtKB-SubCell"/>
</dbReference>
<dbReference type="AlphaFoldDB" id="A0A0M9G114"/>
<dbReference type="PANTHER" id="PTHR48225:SF7">
    <property type="entry name" value="MEIOSIS-SPECIFIC PROTEIN HOP1"/>
    <property type="match status" value="1"/>
</dbReference>
<sequence>MTATVTAVNQTQSLAAIRNFVRAAVSFITYARGLCNDNAYAQRPFLGLPLRQLIPSTTESVTISEWIERGAFDALNRNYLKEMSLCVYDEECRELLESYCFGFNYSADGQRAQMSLTASQNAEVHAPDSQTSGGGERSARGKRNGGELMTPITTDSAPITARAVPAYRRRRCSKQEVQRMLSHILERLLDVVGCLPPLLSKRVLTMRLTYYDEITPRDYEPPCFAPASRRMLDLYQEEVKLHVHIGSMDTSHHFFSVAIRHPLLHQVQSQRADQRTSATGSVGEGEGASAGQSAPLRSHLDSTFSSEPMMQESAPRGVDCDGEQQKVTVSERRRSFVSRKASDARHGSLSSEDGGAAAGGRETCAGDVARDNRCCHIDSVRQLVEEAAAVPPKRVLKHRELIYLLLASFVFAHAPSVHGGRGRISRGDVEAYRVQSCPLDVSEDVAERMLRQLSSEGYLVACHQGTTQENVQKLPRRTHTAVFPSSSEWTVPDPPLSLLQRLLQLATLTPLLTHPCHVALQELCVYLEREKVRAADCTPLEPESPMKRQKRGRE</sequence>
<dbReference type="OrthoDB" id="1928087at2759"/>
<dbReference type="VEuPathDB" id="TriTrypDB:LpyrH10_09_1310"/>
<comment type="subcellular location">
    <subcellularLocation>
        <location evidence="2">Chromosome</location>
    </subcellularLocation>
    <subcellularLocation>
        <location evidence="1">Nucleus</location>
    </subcellularLocation>
</comment>
<dbReference type="EMBL" id="LGTL01000009">
    <property type="protein sequence ID" value="KPA79999.1"/>
    <property type="molecule type" value="Genomic_DNA"/>
</dbReference>
<dbReference type="GO" id="GO:0051321">
    <property type="term" value="P:meiotic cell cycle"/>
    <property type="evidence" value="ECO:0007669"/>
    <property type="project" value="UniProtKB-KW"/>
</dbReference>
<reference evidence="8 9" key="1">
    <citation type="submission" date="2015-07" db="EMBL/GenBank/DDBJ databases">
        <title>High-quality genome of monoxenous trypanosomatid Leptomonas pyrrhocoris.</title>
        <authorList>
            <person name="Flegontov P."/>
            <person name="Butenko A."/>
            <person name="Firsov S."/>
            <person name="Vlcek C."/>
            <person name="Logacheva M.D."/>
            <person name="Field M."/>
            <person name="Filatov D."/>
            <person name="Flegontova O."/>
            <person name="Gerasimov E."/>
            <person name="Jackson A.P."/>
            <person name="Kelly S."/>
            <person name="Opperdoes F."/>
            <person name="O'Reilly A."/>
            <person name="Votypka J."/>
            <person name="Yurchenko V."/>
            <person name="Lukes J."/>
        </authorList>
    </citation>
    <scope>NUCLEOTIDE SEQUENCE [LARGE SCALE GENOMIC DNA]</scope>
    <source>
        <strain evidence="8">H10</strain>
    </source>
</reference>
<dbReference type="SUPFAM" id="SSF56019">
    <property type="entry name" value="The spindle assembly checkpoint protein mad2"/>
    <property type="match status" value="1"/>
</dbReference>
<feature type="domain" description="HORMA" evidence="7">
    <location>
        <begin position="11"/>
        <end position="259"/>
    </location>
</feature>
<dbReference type="InterPro" id="IPR051294">
    <property type="entry name" value="HORMA_MeioticProgression"/>
</dbReference>
<evidence type="ECO:0000256" key="1">
    <source>
        <dbReference type="ARBA" id="ARBA00004123"/>
    </source>
</evidence>
<comment type="caution">
    <text evidence="8">The sequence shown here is derived from an EMBL/GenBank/DDBJ whole genome shotgun (WGS) entry which is preliminary data.</text>
</comment>
<gene>
    <name evidence="8" type="ORF">ABB37_05031</name>
</gene>
<evidence type="ECO:0000256" key="2">
    <source>
        <dbReference type="ARBA" id="ARBA00004286"/>
    </source>
</evidence>
<keyword evidence="9" id="KW-1185">Reference proteome</keyword>
<evidence type="ECO:0000256" key="4">
    <source>
        <dbReference type="ARBA" id="ARBA00023242"/>
    </source>
</evidence>
<evidence type="ECO:0000313" key="9">
    <source>
        <dbReference type="Proteomes" id="UP000037923"/>
    </source>
</evidence>
<name>A0A0M9G114_LEPPY</name>
<dbReference type="Pfam" id="PF02301">
    <property type="entry name" value="HORMA"/>
    <property type="match status" value="1"/>
</dbReference>
<dbReference type="OMA" id="TYARGLC"/>
<keyword evidence="4" id="KW-0539">Nucleus</keyword>
<evidence type="ECO:0000259" key="7">
    <source>
        <dbReference type="PROSITE" id="PS50815"/>
    </source>
</evidence>
<dbReference type="PANTHER" id="PTHR48225">
    <property type="entry name" value="HORMA DOMAIN-CONTAINING PROTEIN 1"/>
    <property type="match status" value="1"/>
</dbReference>
<keyword evidence="3" id="KW-0158">Chromosome</keyword>
<feature type="compositionally biased region" description="Basic and acidic residues" evidence="6">
    <location>
        <begin position="329"/>
        <end position="346"/>
    </location>
</feature>
<feature type="region of interest" description="Disordered" evidence="6">
    <location>
        <begin position="267"/>
        <end position="361"/>
    </location>
</feature>
<dbReference type="Proteomes" id="UP000037923">
    <property type="component" value="Unassembled WGS sequence"/>
</dbReference>
<organism evidence="8 9">
    <name type="scientific">Leptomonas pyrrhocoris</name>
    <name type="common">Firebug parasite</name>
    <dbReference type="NCBI Taxonomy" id="157538"/>
    <lineage>
        <taxon>Eukaryota</taxon>
        <taxon>Discoba</taxon>
        <taxon>Euglenozoa</taxon>
        <taxon>Kinetoplastea</taxon>
        <taxon>Metakinetoplastina</taxon>
        <taxon>Trypanosomatida</taxon>
        <taxon>Trypanosomatidae</taxon>
        <taxon>Leishmaniinae</taxon>
        <taxon>Leptomonas</taxon>
    </lineage>
</organism>
<evidence type="ECO:0000313" key="8">
    <source>
        <dbReference type="EMBL" id="KPA79999.1"/>
    </source>
</evidence>
<dbReference type="GO" id="GO:0005634">
    <property type="term" value="C:nucleus"/>
    <property type="evidence" value="ECO:0007669"/>
    <property type="project" value="UniProtKB-SubCell"/>
</dbReference>
<protein>
    <recommendedName>
        <fullName evidence="7">HORMA domain-containing protein</fullName>
    </recommendedName>
</protein>